<gene>
    <name evidence="2" type="ORF">ACFQPE_12155</name>
</gene>
<dbReference type="Proteomes" id="UP001596547">
    <property type="component" value="Unassembled WGS sequence"/>
</dbReference>
<comment type="caution">
    <text evidence="2">The sequence shown here is derived from an EMBL/GenBank/DDBJ whole genome shotgun (WGS) entry which is preliminary data.</text>
</comment>
<dbReference type="Gene3D" id="1.10.10.10">
    <property type="entry name" value="Winged helix-like DNA-binding domain superfamily/Winged helix DNA-binding domain"/>
    <property type="match status" value="1"/>
</dbReference>
<reference evidence="2 3" key="1">
    <citation type="journal article" date="2019" name="Int. J. Syst. Evol. Microbiol.">
        <title>The Global Catalogue of Microorganisms (GCM) 10K type strain sequencing project: providing services to taxonomists for standard genome sequencing and annotation.</title>
        <authorList>
            <consortium name="The Broad Institute Genomics Platform"/>
            <consortium name="The Broad Institute Genome Sequencing Center for Infectious Disease"/>
            <person name="Wu L."/>
            <person name="Ma J."/>
        </authorList>
    </citation>
    <scope>NUCLEOTIDE SEQUENCE [LARGE SCALE GENOMIC DNA]</scope>
    <source>
        <strain evidence="2 3">PSR21</strain>
    </source>
</reference>
<proteinExistence type="predicted"/>
<keyword evidence="3" id="KW-1185">Reference proteome</keyword>
<dbReference type="RefSeq" id="WP_276303218.1">
    <property type="nucleotide sequence ID" value="NZ_CP119992.1"/>
</dbReference>
<evidence type="ECO:0000259" key="1">
    <source>
        <dbReference type="Pfam" id="PF24035"/>
    </source>
</evidence>
<dbReference type="GeneID" id="79315792"/>
<dbReference type="EMBL" id="JBHTBF010000002">
    <property type="protein sequence ID" value="MFC7317535.1"/>
    <property type="molecule type" value="Genomic_DNA"/>
</dbReference>
<dbReference type="Pfam" id="PF24035">
    <property type="entry name" value="DUF7344"/>
    <property type="match status" value="1"/>
</dbReference>
<dbReference type="AlphaFoldDB" id="A0ABD6AAV1"/>
<name>A0ABD6AAV1_9EURY</name>
<dbReference type="InterPro" id="IPR036388">
    <property type="entry name" value="WH-like_DNA-bd_sf"/>
</dbReference>
<organism evidence="2 3">
    <name type="scientific">Halomarina halobia</name>
    <dbReference type="NCBI Taxonomy" id="3033386"/>
    <lineage>
        <taxon>Archaea</taxon>
        <taxon>Methanobacteriati</taxon>
        <taxon>Methanobacteriota</taxon>
        <taxon>Stenosarchaea group</taxon>
        <taxon>Halobacteria</taxon>
        <taxon>Halobacteriales</taxon>
        <taxon>Natronomonadaceae</taxon>
        <taxon>Halomarina</taxon>
    </lineage>
</organism>
<evidence type="ECO:0000313" key="2">
    <source>
        <dbReference type="EMBL" id="MFC7317535.1"/>
    </source>
</evidence>
<feature type="domain" description="DUF7344" evidence="1">
    <location>
        <begin position="18"/>
        <end position="87"/>
    </location>
</feature>
<evidence type="ECO:0000313" key="3">
    <source>
        <dbReference type="Proteomes" id="UP001596547"/>
    </source>
</evidence>
<dbReference type="InterPro" id="IPR055768">
    <property type="entry name" value="DUF7344"/>
</dbReference>
<sequence length="115" mass="13757">MTTDHHESDVGSSLDAMFDVLSHRYRRRILVEVYRRTDRRRRSAFRVEAFSTRDELPEACRVRLHHVHLPKLAAAGFITWDRERGVVDRGPRFREIEPAIRLLHDNREKLPDDWL</sequence>
<protein>
    <submittedName>
        <fullName evidence="2">ArsR family transcriptional regulator</fullName>
    </submittedName>
</protein>
<accession>A0ABD6AAV1</accession>